<organism evidence="7 8">
    <name type="scientific">Candidatus Corynebacterium gallistercoris</name>
    <dbReference type="NCBI Taxonomy" id="2838530"/>
    <lineage>
        <taxon>Bacteria</taxon>
        <taxon>Bacillati</taxon>
        <taxon>Actinomycetota</taxon>
        <taxon>Actinomycetes</taxon>
        <taxon>Mycobacteriales</taxon>
        <taxon>Corynebacteriaceae</taxon>
        <taxon>Corynebacterium</taxon>
    </lineage>
</organism>
<dbReference type="AlphaFoldDB" id="A0A9D1UQR4"/>
<keyword evidence="2 5" id="KW-0812">Transmembrane</keyword>
<dbReference type="GO" id="GO:0022857">
    <property type="term" value="F:transmembrane transporter activity"/>
    <property type="evidence" value="ECO:0007669"/>
    <property type="project" value="InterPro"/>
</dbReference>
<feature type="transmembrane region" description="Helical" evidence="5">
    <location>
        <begin position="357"/>
        <end position="378"/>
    </location>
</feature>
<dbReference type="Gene3D" id="1.20.1250.20">
    <property type="entry name" value="MFS general substrate transporter like domains"/>
    <property type="match status" value="1"/>
</dbReference>
<evidence type="ECO:0000256" key="3">
    <source>
        <dbReference type="ARBA" id="ARBA00022989"/>
    </source>
</evidence>
<dbReference type="InterPro" id="IPR020846">
    <property type="entry name" value="MFS_dom"/>
</dbReference>
<feature type="transmembrane region" description="Helical" evidence="5">
    <location>
        <begin position="57"/>
        <end position="77"/>
    </location>
</feature>
<keyword evidence="4 5" id="KW-0472">Membrane</keyword>
<dbReference type="Proteomes" id="UP000824189">
    <property type="component" value="Unassembled WGS sequence"/>
</dbReference>
<dbReference type="SUPFAM" id="SSF103473">
    <property type="entry name" value="MFS general substrate transporter"/>
    <property type="match status" value="1"/>
</dbReference>
<reference evidence="7" key="2">
    <citation type="submission" date="2021-04" db="EMBL/GenBank/DDBJ databases">
        <authorList>
            <person name="Gilroy R."/>
        </authorList>
    </citation>
    <scope>NUCLEOTIDE SEQUENCE</scope>
    <source>
        <strain evidence="7">4376</strain>
    </source>
</reference>
<dbReference type="PANTHER" id="PTHR23531">
    <property type="entry name" value="QUINOLENE RESISTANCE PROTEIN NORA"/>
    <property type="match status" value="1"/>
</dbReference>
<feature type="transmembrane region" description="Helical" evidence="5">
    <location>
        <begin position="384"/>
        <end position="404"/>
    </location>
</feature>
<evidence type="ECO:0000313" key="8">
    <source>
        <dbReference type="Proteomes" id="UP000824189"/>
    </source>
</evidence>
<reference evidence="7" key="1">
    <citation type="journal article" date="2021" name="PeerJ">
        <title>Extensive microbial diversity within the chicken gut microbiome revealed by metagenomics and culture.</title>
        <authorList>
            <person name="Gilroy R."/>
            <person name="Ravi A."/>
            <person name="Getino M."/>
            <person name="Pursley I."/>
            <person name="Horton D.L."/>
            <person name="Alikhan N.F."/>
            <person name="Baker D."/>
            <person name="Gharbi K."/>
            <person name="Hall N."/>
            <person name="Watson M."/>
            <person name="Adriaenssens E.M."/>
            <person name="Foster-Nyarko E."/>
            <person name="Jarju S."/>
            <person name="Secka A."/>
            <person name="Antonio M."/>
            <person name="Oren A."/>
            <person name="Chaudhuri R.R."/>
            <person name="La Ragione R."/>
            <person name="Hildebrand F."/>
            <person name="Pallen M.J."/>
        </authorList>
    </citation>
    <scope>NUCLEOTIDE SEQUENCE</scope>
    <source>
        <strain evidence="7">4376</strain>
    </source>
</reference>
<feature type="transmembrane region" description="Helical" evidence="5">
    <location>
        <begin position="250"/>
        <end position="269"/>
    </location>
</feature>
<gene>
    <name evidence="7" type="ORF">H9867_03420</name>
</gene>
<comment type="caution">
    <text evidence="7">The sequence shown here is derived from an EMBL/GenBank/DDBJ whole genome shotgun (WGS) entry which is preliminary data.</text>
</comment>
<feature type="transmembrane region" description="Helical" evidence="5">
    <location>
        <begin position="148"/>
        <end position="170"/>
    </location>
</feature>
<feature type="transmembrane region" description="Helical" evidence="5">
    <location>
        <begin position="21"/>
        <end position="45"/>
    </location>
</feature>
<comment type="subcellular location">
    <subcellularLocation>
        <location evidence="1">Cell membrane</location>
        <topology evidence="1">Multi-pass membrane protein</topology>
    </subcellularLocation>
</comment>
<sequence>MARPVALTLEELDRLDSVWKAPGLIVTLISVFCAFGGWALLLPVIPLAVIDQGGSDGLAGLSTGIFMGATVLTQAFTPRLLRGVGHMPVMFGAGLLLGLPALVYALDMSPAVVLAVAAVRGVGFGAVTVTEAALIAELVPPHLVGRSSGVFGATVGIAQLLSFPLGMWLYSHVGTVAVLVVAAAYSVIGAVAALRLPVGRRPHVPSIPTEATEATDHTPPRPKVATWKLVTIPGLSIGAAAGGFAAFSTFLAPAIAGVSGIALALIGGMQIGSRLFAGWYADRVGEPGRLNALGLLLCLVGLLTAAFTIITMPAGVWLMVGALGAAALFGAGFGVVQTEALLMMFNRLPRENSAQASALWNMTFDSGTGLGAVLLGFVAGTFAYQGAFIAAGIVVAAGLIATIIDRIVGRHRIAEYGNVRETLRSLRARIAPKS</sequence>
<name>A0A9D1UQR4_9CORY</name>
<feature type="transmembrane region" description="Helical" evidence="5">
    <location>
        <begin position="112"/>
        <end position="136"/>
    </location>
</feature>
<dbReference type="GO" id="GO:0005886">
    <property type="term" value="C:plasma membrane"/>
    <property type="evidence" value="ECO:0007669"/>
    <property type="project" value="UniProtKB-SubCell"/>
</dbReference>
<dbReference type="PROSITE" id="PS50850">
    <property type="entry name" value="MFS"/>
    <property type="match status" value="1"/>
</dbReference>
<keyword evidence="3 5" id="KW-1133">Transmembrane helix</keyword>
<dbReference type="PANTHER" id="PTHR23531:SF1">
    <property type="entry name" value="QUINOLENE RESISTANCE PROTEIN NORA"/>
    <property type="match status" value="1"/>
</dbReference>
<dbReference type="EMBL" id="DXFZ01000042">
    <property type="protein sequence ID" value="HIW95521.1"/>
    <property type="molecule type" value="Genomic_DNA"/>
</dbReference>
<dbReference type="InterPro" id="IPR036259">
    <property type="entry name" value="MFS_trans_sf"/>
</dbReference>
<evidence type="ECO:0000256" key="2">
    <source>
        <dbReference type="ARBA" id="ARBA00022692"/>
    </source>
</evidence>
<evidence type="ECO:0000256" key="1">
    <source>
        <dbReference type="ARBA" id="ARBA00004651"/>
    </source>
</evidence>
<feature type="transmembrane region" description="Helical" evidence="5">
    <location>
        <begin position="176"/>
        <end position="196"/>
    </location>
</feature>
<evidence type="ECO:0000256" key="4">
    <source>
        <dbReference type="ARBA" id="ARBA00023136"/>
    </source>
</evidence>
<feature type="transmembrane region" description="Helical" evidence="5">
    <location>
        <begin position="290"/>
        <end position="310"/>
    </location>
</feature>
<proteinExistence type="predicted"/>
<accession>A0A9D1UQR4</accession>
<evidence type="ECO:0000256" key="5">
    <source>
        <dbReference type="SAM" id="Phobius"/>
    </source>
</evidence>
<dbReference type="InterPro" id="IPR011701">
    <property type="entry name" value="MFS"/>
</dbReference>
<evidence type="ECO:0000259" key="6">
    <source>
        <dbReference type="PROSITE" id="PS50850"/>
    </source>
</evidence>
<dbReference type="Pfam" id="PF07690">
    <property type="entry name" value="MFS_1"/>
    <property type="match status" value="1"/>
</dbReference>
<feature type="transmembrane region" description="Helical" evidence="5">
    <location>
        <begin position="89"/>
        <end position="106"/>
    </location>
</feature>
<evidence type="ECO:0000313" key="7">
    <source>
        <dbReference type="EMBL" id="HIW95521.1"/>
    </source>
</evidence>
<feature type="transmembrane region" description="Helical" evidence="5">
    <location>
        <begin position="316"/>
        <end position="336"/>
    </location>
</feature>
<feature type="domain" description="Major facilitator superfamily (MFS) profile" evidence="6">
    <location>
        <begin position="23"/>
        <end position="410"/>
    </location>
</feature>
<protein>
    <submittedName>
        <fullName evidence="7">MFS transporter</fullName>
    </submittedName>
</protein>
<dbReference type="InterPro" id="IPR052714">
    <property type="entry name" value="MFS_Exporter"/>
</dbReference>